<proteinExistence type="predicted"/>
<dbReference type="RefSeq" id="XP_721830.1">
    <property type="nucleotide sequence ID" value="XM_716737.1"/>
</dbReference>
<keyword evidence="4" id="KW-0413">Isomerase</keyword>
<dbReference type="PANTHER" id="PTHR45815:SF3">
    <property type="entry name" value="PROTEIN DISULFIDE-ISOMERASE A6"/>
    <property type="match status" value="1"/>
</dbReference>
<dbReference type="PROSITE" id="PS51352">
    <property type="entry name" value="THIOREDOXIN_2"/>
    <property type="match status" value="1"/>
</dbReference>
<dbReference type="STRING" id="237561.A0A1D8PNX4"/>
<evidence type="ECO:0000256" key="1">
    <source>
        <dbReference type="SAM" id="SignalP"/>
    </source>
</evidence>
<organism evidence="4 5">
    <name type="scientific">Candida albicans (strain SC5314 / ATCC MYA-2876)</name>
    <name type="common">Yeast</name>
    <dbReference type="NCBI Taxonomy" id="237561"/>
    <lineage>
        <taxon>Eukaryota</taxon>
        <taxon>Fungi</taxon>
        <taxon>Dikarya</taxon>
        <taxon>Ascomycota</taxon>
        <taxon>Saccharomycotina</taxon>
        <taxon>Pichiomycetes</taxon>
        <taxon>Debaryomycetaceae</taxon>
        <taxon>Candida/Lodderomyces clade</taxon>
        <taxon>Candida</taxon>
    </lineage>
</organism>
<dbReference type="eggNOG" id="KOG0191">
    <property type="taxonomic scope" value="Eukaryota"/>
</dbReference>
<dbReference type="InParanoid" id="A0A1D8PNX4"/>
<dbReference type="SUPFAM" id="SSF52833">
    <property type="entry name" value="Thioredoxin-like"/>
    <property type="match status" value="1"/>
</dbReference>
<dbReference type="InterPro" id="IPR017937">
    <property type="entry name" value="Thioredoxin_CS"/>
</dbReference>
<protein>
    <submittedName>
        <fullName evidence="4">Protein disulfide isomerase</fullName>
    </submittedName>
</protein>
<dbReference type="GO" id="GO:0005783">
    <property type="term" value="C:endoplasmic reticulum"/>
    <property type="evidence" value="ECO:0000318"/>
    <property type="project" value="GO_Central"/>
</dbReference>
<keyword evidence="5" id="KW-1185">Reference proteome</keyword>
<accession>A0A1D8PNX4</accession>
<dbReference type="KEGG" id="cal:CAALFM_C504340WA"/>
<evidence type="ECO:0000313" key="5">
    <source>
        <dbReference type="Proteomes" id="UP000000559"/>
    </source>
</evidence>
<dbReference type="GeneID" id="3636481"/>
<reference evidence="4 5" key="1">
    <citation type="journal article" date="2004" name="Proc. Natl. Acad. Sci. U.S.A.">
        <title>The diploid genome sequence of Candida albicans.</title>
        <authorList>
            <person name="Jones T."/>
            <person name="Federspiel N.A."/>
            <person name="Chibana H."/>
            <person name="Dungan J."/>
            <person name="Kalman S."/>
            <person name="Magee B.B."/>
            <person name="Newport G."/>
            <person name="Thorstenson Y.R."/>
            <person name="Agabian N."/>
            <person name="Magee P.T."/>
            <person name="Davis R.W."/>
            <person name="Scherer S."/>
        </authorList>
    </citation>
    <scope>NUCLEOTIDE SEQUENCE [LARGE SCALE GENOMIC DNA]</scope>
    <source>
        <strain evidence="5">SC5314 / ATCC MYA-2876</strain>
    </source>
</reference>
<dbReference type="Proteomes" id="UP000000559">
    <property type="component" value="Chromosome 5"/>
</dbReference>
<dbReference type="CGD" id="CAL0000188924">
    <property type="gene designation" value="orf19.11402"/>
</dbReference>
<dbReference type="SMR" id="A0A1D8PNX4"/>
<reference evidence="4 5" key="3">
    <citation type="journal article" date="2013" name="Genome Biol.">
        <title>Assembly of a phased diploid Candida albicans genome facilitates allele-specific measurements and provides a simple model for repeat and indel structure.</title>
        <authorList>
            <person name="Muzzey D."/>
            <person name="Schwartz K."/>
            <person name="Weissman J.S."/>
            <person name="Sherlock G."/>
        </authorList>
    </citation>
    <scope>NUCLEOTIDE SEQUENCE [LARGE SCALE GENOMIC DNA]</scope>
    <source>
        <strain evidence="5">SC5314 / ATCC MYA-2876</strain>
    </source>
</reference>
<evidence type="ECO:0000259" key="2">
    <source>
        <dbReference type="PROSITE" id="PS51352"/>
    </source>
</evidence>
<dbReference type="PROSITE" id="PS00194">
    <property type="entry name" value="THIOREDOXIN_1"/>
    <property type="match status" value="1"/>
</dbReference>
<dbReference type="FunCoup" id="A0A1D8PNX4">
    <property type="interactions" value="211"/>
</dbReference>
<reference evidence="4 5" key="2">
    <citation type="journal article" date="2007" name="Genome Biol.">
        <title>Assembly of the Candida albicans genome into sixteen supercontigs aligned on the eight chromosomes.</title>
        <authorList>
            <person name="van het Hoog M."/>
            <person name="Rast T.J."/>
            <person name="Martchenko M."/>
            <person name="Grindle S."/>
            <person name="Dignard D."/>
            <person name="Hogues H."/>
            <person name="Cuomo C."/>
            <person name="Berriman M."/>
            <person name="Scherer S."/>
            <person name="Magee B.B."/>
            <person name="Whiteway M."/>
            <person name="Chibana H."/>
            <person name="Nantel A."/>
            <person name="Magee P.T."/>
        </authorList>
    </citation>
    <scope>GENOME REANNOTATION</scope>
    <source>
        <strain evidence="5">SC5314 / ATCC MYA-2876</strain>
    </source>
</reference>
<dbReference type="VEuPathDB" id="FungiDB:C5_04340W_A"/>
<name>A0A1D8PNX4_CANAL</name>
<evidence type="ECO:0000313" key="3">
    <source>
        <dbReference type="CGD" id="CAL0000188924"/>
    </source>
</evidence>
<dbReference type="OrthoDB" id="10264505at2759"/>
<dbReference type="InterPro" id="IPR013766">
    <property type="entry name" value="Thioredoxin_domain"/>
</dbReference>
<feature type="chain" id="PRO_5009111194" evidence="1">
    <location>
        <begin position="23"/>
        <end position="299"/>
    </location>
</feature>
<sequence>MIFNYLLALFQILVLASARAQADEYASDPNIFELTPSNFDKVVHKSNYTTLVKFYAPWCGYCQKLQPVYHKLGKYINKDAKYSINIASVNCDKDYNKQLCSQYQVRGFPTLMVFRPPKYEKGKQVKLQKHASEVYQGERTVKSITKFLTSRLKNYVKKFHNIRSDGIAEWLAEDIPSVLLISNANSVSPLLKSIAIDFLDRVNVGMISKFNDESHKFVIGDKEIEVPATSKSSLFYFNKEKGELVAYTKSDKLNDKIKITEWIIEQTQQQPIEGPLSKKEKKYYYKYRTGKKKIEHDEL</sequence>
<dbReference type="GO" id="GO:0003756">
    <property type="term" value="F:protein disulfide isomerase activity"/>
    <property type="evidence" value="ECO:0007669"/>
    <property type="project" value="EnsemblFungi"/>
</dbReference>
<dbReference type="GO" id="GO:0034976">
    <property type="term" value="P:response to endoplasmic reticulum stress"/>
    <property type="evidence" value="ECO:0000318"/>
    <property type="project" value="GO_Central"/>
</dbReference>
<dbReference type="CDD" id="cd03002">
    <property type="entry name" value="PDI_a_MPD1_like"/>
    <property type="match status" value="1"/>
</dbReference>
<gene>
    <name evidence="4" type="ordered locus">CAALFM_C504340WA</name>
    <name evidence="3" type="ordered locus">orf19.11402</name>
</gene>
<dbReference type="InterPro" id="IPR036249">
    <property type="entry name" value="Thioredoxin-like_sf"/>
</dbReference>
<dbReference type="AlphaFoldDB" id="A0A1D8PNX4"/>
<keyword evidence="1" id="KW-0732">Signal</keyword>
<dbReference type="GO" id="GO:0019153">
    <property type="term" value="F:protein-disulfide reductase (glutathione) activity"/>
    <property type="evidence" value="ECO:0007669"/>
    <property type="project" value="EnsemblFungi"/>
</dbReference>
<dbReference type="Pfam" id="PF00085">
    <property type="entry name" value="Thioredoxin"/>
    <property type="match status" value="1"/>
</dbReference>
<dbReference type="Gene3D" id="3.40.30.10">
    <property type="entry name" value="Glutaredoxin"/>
    <property type="match status" value="2"/>
</dbReference>
<feature type="signal peptide" evidence="1">
    <location>
        <begin position="1"/>
        <end position="22"/>
    </location>
</feature>
<dbReference type="EMBL" id="CP017627">
    <property type="protein sequence ID" value="AOW29842.1"/>
    <property type="molecule type" value="Genomic_DNA"/>
</dbReference>
<dbReference type="GO" id="GO:0006457">
    <property type="term" value="P:protein folding"/>
    <property type="evidence" value="ECO:0007669"/>
    <property type="project" value="EnsemblFungi"/>
</dbReference>
<evidence type="ECO:0000313" key="4">
    <source>
        <dbReference type="EMBL" id="AOW29842.1"/>
    </source>
</evidence>
<dbReference type="PRINTS" id="PR00421">
    <property type="entry name" value="THIOREDOXIN"/>
</dbReference>
<feature type="domain" description="Thioredoxin" evidence="2">
    <location>
        <begin position="12"/>
        <end position="153"/>
    </location>
</feature>
<dbReference type="PANTHER" id="PTHR45815">
    <property type="entry name" value="PROTEIN DISULFIDE-ISOMERASE A6"/>
    <property type="match status" value="1"/>
</dbReference>
<dbReference type="GO" id="GO:0015035">
    <property type="term" value="F:protein-disulfide reductase activity"/>
    <property type="evidence" value="ECO:0000318"/>
    <property type="project" value="GO_Central"/>
</dbReference>
<dbReference type="OMA" id="QVASVNC"/>